<dbReference type="GO" id="GO:0004557">
    <property type="term" value="F:alpha-galactosidase activity"/>
    <property type="evidence" value="ECO:0007669"/>
    <property type="project" value="UniProtKB-EC"/>
</dbReference>
<accession>A0A8H3UVK6</accession>
<dbReference type="Gene3D" id="3.20.20.70">
    <property type="entry name" value="Aldolase class I"/>
    <property type="match status" value="1"/>
</dbReference>
<dbReference type="InterPro" id="IPR004352">
    <property type="entry name" value="GH114_TIM-barrel"/>
</dbReference>
<evidence type="ECO:0000256" key="1">
    <source>
        <dbReference type="ARBA" id="ARBA00001255"/>
    </source>
</evidence>
<dbReference type="SUPFAM" id="SSF51445">
    <property type="entry name" value="(Trans)glycosidases"/>
    <property type="match status" value="1"/>
</dbReference>
<evidence type="ECO:0000256" key="2">
    <source>
        <dbReference type="ARBA" id="ARBA00012755"/>
    </source>
</evidence>
<name>A0A8H3UVK6_VENIN</name>
<comment type="catalytic activity">
    <reaction evidence="1">
        <text>Hydrolysis of terminal, non-reducing alpha-D-galactose residues in alpha-D-galactosides, including galactose oligosaccharides, galactomannans and galactolipids.</text>
        <dbReference type="EC" id="3.2.1.22"/>
    </reaction>
</comment>
<comment type="caution">
    <text evidence="4">The sequence shown here is derived from an EMBL/GenBank/DDBJ whole genome shotgun (WGS) entry which is preliminary data.</text>
</comment>
<dbReference type="EC" id="3.2.1.22" evidence="2"/>
<gene>
    <name evidence="4" type="ORF">BLS_002062</name>
</gene>
<dbReference type="AlphaFoldDB" id="A0A8H3UVK6"/>
<protein>
    <recommendedName>
        <fullName evidence="2">alpha-galactosidase</fullName>
        <ecNumber evidence="2">3.2.1.22</ecNumber>
    </recommendedName>
</protein>
<evidence type="ECO:0000313" key="5">
    <source>
        <dbReference type="Proteomes" id="UP000433883"/>
    </source>
</evidence>
<feature type="domain" description="Glycoside-hydrolase family GH114 TIM-barrel" evidence="3">
    <location>
        <begin position="11"/>
        <end position="240"/>
    </location>
</feature>
<evidence type="ECO:0000259" key="3">
    <source>
        <dbReference type="Pfam" id="PF03537"/>
    </source>
</evidence>
<proteinExistence type="predicted"/>
<dbReference type="PANTHER" id="PTHR35273:SF2">
    <property type="entry name" value="ALPHA-GALACTOSIDASE"/>
    <property type="match status" value="1"/>
</dbReference>
<dbReference type="EMBL" id="WNWQ01000153">
    <property type="protein sequence ID" value="KAE9976468.1"/>
    <property type="molecule type" value="Genomic_DNA"/>
</dbReference>
<dbReference type="Pfam" id="PF03537">
    <property type="entry name" value="Glyco_hydro_114"/>
    <property type="match status" value="1"/>
</dbReference>
<reference evidence="4 5" key="1">
    <citation type="submission" date="2019-11" db="EMBL/GenBank/DDBJ databases">
        <title>Venturia inaequalis Genome Resource.</title>
        <authorList>
            <person name="Lichtner F.J."/>
        </authorList>
    </citation>
    <scope>NUCLEOTIDE SEQUENCE [LARGE SCALE GENOMIC DNA]</scope>
    <source>
        <strain evidence="4">Bline_iso_100314</strain>
    </source>
</reference>
<evidence type="ECO:0000313" key="4">
    <source>
        <dbReference type="EMBL" id="KAE9976468.1"/>
    </source>
</evidence>
<organism evidence="4 5">
    <name type="scientific">Venturia inaequalis</name>
    <name type="common">Apple scab fungus</name>
    <dbReference type="NCBI Taxonomy" id="5025"/>
    <lineage>
        <taxon>Eukaryota</taxon>
        <taxon>Fungi</taxon>
        <taxon>Dikarya</taxon>
        <taxon>Ascomycota</taxon>
        <taxon>Pezizomycotina</taxon>
        <taxon>Dothideomycetes</taxon>
        <taxon>Pleosporomycetidae</taxon>
        <taxon>Venturiales</taxon>
        <taxon>Venturiaceae</taxon>
        <taxon>Venturia</taxon>
    </lineage>
</organism>
<dbReference type="Proteomes" id="UP000433883">
    <property type="component" value="Unassembled WGS sequence"/>
</dbReference>
<sequence length="252" mass="27396">MMISGSLAVGTSADIFDVDLFETSSSTIQNLQARGAKVICYFSAGTSEYWRPDYNQFTSTDKGSELPDWKGEKYLNLRSANVLRIMKARIANAASIGCDAIDPDNMDGFTNTNGLGLAAADSTLFMRALAAEAAKYGMSTGLKNAQSIIASVADVVQFAVNEECKMVTKDCGVYDEFIAEKPVFHVEYVSSHSGNTIRSNYDGYQGMTSDEVKAAYCLKDDPTQAARFSTIIKTLALDDWVLYCDGKSAGWE</sequence>
<dbReference type="InterPro" id="IPR017853">
    <property type="entry name" value="GH"/>
</dbReference>
<dbReference type="PANTHER" id="PTHR35273">
    <property type="entry name" value="ALPHA-1,4 POLYGALACTOSAMINIDASE, PUTATIVE (AFU_ORTHOLOGUE AFUA_3G07890)-RELATED"/>
    <property type="match status" value="1"/>
</dbReference>
<dbReference type="InterPro" id="IPR013785">
    <property type="entry name" value="Aldolase_TIM"/>
</dbReference>